<dbReference type="Ensembl" id="ENSACUT00000010386.1">
    <property type="protein sequence ID" value="ENSACUP00000009740.1"/>
    <property type="gene ID" value="ENSACUG00000006591.1"/>
</dbReference>
<reference evidence="1" key="2">
    <citation type="submission" date="2025-09" db="UniProtKB">
        <authorList>
            <consortium name="Ensembl"/>
        </authorList>
    </citation>
    <scope>IDENTIFICATION</scope>
</reference>
<protein>
    <submittedName>
        <fullName evidence="1">Uncharacterized protein</fullName>
    </submittedName>
</protein>
<keyword evidence="2" id="KW-1185">Reference proteome</keyword>
<organism evidence="1 2">
    <name type="scientific">Athene cunicularia</name>
    <name type="common">Burrowing owl</name>
    <name type="synonym">Speotyto cunicularia</name>
    <dbReference type="NCBI Taxonomy" id="194338"/>
    <lineage>
        <taxon>Eukaryota</taxon>
        <taxon>Metazoa</taxon>
        <taxon>Chordata</taxon>
        <taxon>Craniata</taxon>
        <taxon>Vertebrata</taxon>
        <taxon>Euteleostomi</taxon>
        <taxon>Archelosauria</taxon>
        <taxon>Archosauria</taxon>
        <taxon>Dinosauria</taxon>
        <taxon>Saurischia</taxon>
        <taxon>Theropoda</taxon>
        <taxon>Coelurosauria</taxon>
        <taxon>Aves</taxon>
        <taxon>Neognathae</taxon>
        <taxon>Neoaves</taxon>
        <taxon>Telluraves</taxon>
        <taxon>Strigiformes</taxon>
        <taxon>Strigidae</taxon>
        <taxon>Athene</taxon>
    </lineage>
</organism>
<dbReference type="AlphaFoldDB" id="A0A663MBS7"/>
<evidence type="ECO:0000313" key="2">
    <source>
        <dbReference type="Proteomes" id="UP000472269"/>
    </source>
</evidence>
<sequence length="83" mass="9822">MIVSNPSQVLTYSRKRSLRINYLEALTAPWKLKVPFIGERFPSSLKRDLALLAKGRNLRAILIFFFFFKSDFFLKGIDFDNFW</sequence>
<reference evidence="1" key="1">
    <citation type="submission" date="2025-08" db="UniProtKB">
        <authorList>
            <consortium name="Ensembl"/>
        </authorList>
    </citation>
    <scope>IDENTIFICATION</scope>
</reference>
<name>A0A663MBS7_ATHCN</name>
<accession>A0A663MBS7</accession>
<dbReference type="Proteomes" id="UP000472269">
    <property type="component" value="Unplaced"/>
</dbReference>
<proteinExistence type="predicted"/>
<evidence type="ECO:0000313" key="1">
    <source>
        <dbReference type="Ensembl" id="ENSACUP00000009740.1"/>
    </source>
</evidence>